<dbReference type="GO" id="GO:0009401">
    <property type="term" value="P:phosphoenolpyruvate-dependent sugar phosphotransferase system"/>
    <property type="evidence" value="ECO:0007669"/>
    <property type="project" value="UniProtKB-KW"/>
</dbReference>
<name>A0A7H1C365_9PAST</name>
<dbReference type="PROSITE" id="PS00371">
    <property type="entry name" value="PTS_EIIA_TYPE_1_HIS"/>
    <property type="match status" value="1"/>
</dbReference>
<keyword evidence="5" id="KW-0598">Phosphotransferase system</keyword>
<dbReference type="GO" id="GO:0016301">
    <property type="term" value="F:kinase activity"/>
    <property type="evidence" value="ECO:0007669"/>
    <property type="project" value="UniProtKB-KW"/>
</dbReference>
<accession>A0A7H1C365</accession>
<dbReference type="InterPro" id="IPR050890">
    <property type="entry name" value="PTS_EIIA_component"/>
</dbReference>
<dbReference type="NCBIfam" id="NF006962">
    <property type="entry name" value="PRK09439.1"/>
    <property type="match status" value="1"/>
</dbReference>
<dbReference type="KEGG" id="mbos:ICJ55_01275"/>
<evidence type="ECO:0000256" key="7">
    <source>
        <dbReference type="ARBA" id="ARBA00039163"/>
    </source>
</evidence>
<evidence type="ECO:0000256" key="10">
    <source>
        <dbReference type="ARBA" id="ARBA00042873"/>
    </source>
</evidence>
<dbReference type="Gene3D" id="2.70.70.10">
    <property type="entry name" value="Glucose Permease (Domain IIA)"/>
    <property type="match status" value="1"/>
</dbReference>
<dbReference type="AlphaFoldDB" id="A0A7H1C365"/>
<dbReference type="RefSeq" id="WP_188156995.1">
    <property type="nucleotide sequence ID" value="NZ_CP061280.1"/>
</dbReference>
<evidence type="ECO:0000256" key="9">
    <source>
        <dbReference type="ARBA" id="ARBA00042526"/>
    </source>
</evidence>
<keyword evidence="2" id="KW-0813">Transport</keyword>
<keyword evidence="4" id="KW-0808">Transferase</keyword>
<organism evidence="12 13">
    <name type="scientific">Mannheimia bovis</name>
    <dbReference type="NCBI Taxonomy" id="2770636"/>
    <lineage>
        <taxon>Bacteria</taxon>
        <taxon>Pseudomonadati</taxon>
        <taxon>Pseudomonadota</taxon>
        <taxon>Gammaproteobacteria</taxon>
        <taxon>Pasteurellales</taxon>
        <taxon>Pasteurellaceae</taxon>
        <taxon>Mannheimia</taxon>
    </lineage>
</organism>
<gene>
    <name evidence="12" type="primary">crr</name>
    <name evidence="12" type="ORF">ICJ55_01275</name>
</gene>
<dbReference type="Pfam" id="PF00358">
    <property type="entry name" value="PTS_EIIA_1"/>
    <property type="match status" value="1"/>
</dbReference>
<dbReference type="GO" id="GO:0005737">
    <property type="term" value="C:cytoplasm"/>
    <property type="evidence" value="ECO:0007669"/>
    <property type="project" value="UniProtKB-SubCell"/>
</dbReference>
<evidence type="ECO:0000256" key="8">
    <source>
        <dbReference type="ARBA" id="ARBA00042296"/>
    </source>
</evidence>
<evidence type="ECO:0000256" key="2">
    <source>
        <dbReference type="ARBA" id="ARBA00022448"/>
    </source>
</evidence>
<evidence type="ECO:0000313" key="13">
    <source>
        <dbReference type="Proteomes" id="UP000576260"/>
    </source>
</evidence>
<evidence type="ECO:0000313" key="12">
    <source>
        <dbReference type="EMBL" id="QNS15420.1"/>
    </source>
</evidence>
<dbReference type="EMBL" id="CP061280">
    <property type="protein sequence ID" value="QNS15420.1"/>
    <property type="molecule type" value="Genomic_DNA"/>
</dbReference>
<keyword evidence="6" id="KW-0418">Kinase</keyword>
<evidence type="ECO:0000256" key="1">
    <source>
        <dbReference type="ARBA" id="ARBA00004496"/>
    </source>
</evidence>
<dbReference type="NCBIfam" id="TIGR00830">
    <property type="entry name" value="PTBA"/>
    <property type="match status" value="1"/>
</dbReference>
<protein>
    <recommendedName>
        <fullName evidence="7">PTS system glucose-specific EIIA component</fullName>
    </recommendedName>
    <alternativeName>
        <fullName evidence="10">EIIA-Glc</fullName>
    </alternativeName>
    <alternativeName>
        <fullName evidence="9">EIII-Glc</fullName>
    </alternativeName>
    <alternativeName>
        <fullName evidence="8">Glucose-specific phosphotransferase enzyme IIA component</fullName>
    </alternativeName>
</protein>
<dbReference type="InterPro" id="IPR001127">
    <property type="entry name" value="PTS_EIIA_1_perm"/>
</dbReference>
<evidence type="ECO:0000256" key="3">
    <source>
        <dbReference type="ARBA" id="ARBA00022597"/>
    </source>
</evidence>
<feature type="domain" description="PTS EIIA type-1" evidence="11">
    <location>
        <begin position="36"/>
        <end position="140"/>
    </location>
</feature>
<dbReference type="PANTHER" id="PTHR45008:SF1">
    <property type="entry name" value="PTS SYSTEM GLUCOSE-SPECIFIC EIIA COMPONENT"/>
    <property type="match status" value="1"/>
</dbReference>
<dbReference type="PROSITE" id="PS51093">
    <property type="entry name" value="PTS_EIIA_TYPE_1"/>
    <property type="match status" value="1"/>
</dbReference>
<evidence type="ECO:0000256" key="4">
    <source>
        <dbReference type="ARBA" id="ARBA00022679"/>
    </source>
</evidence>
<dbReference type="FunFam" id="2.70.70.10:FF:000001">
    <property type="entry name" value="PTS system glucose-specific IIA component"/>
    <property type="match status" value="1"/>
</dbReference>
<sequence length="166" mass="17762">MGLFDKLFGSKQKESQEIKIYSPLTGEVVNIEDVPDVVFSEKIVGDGVAIRPVGDTIVAPVNGTIGKIFETNHAFSIESEDGVELFVHFGIDTVELKGEGFTRLATEGQTVKVGDPIIKFDLALLEGKAKSVLTPIVISNMDEISNLSKLSGQVVAGESVVLTLTK</sequence>
<comment type="subcellular location">
    <subcellularLocation>
        <location evidence="1">Cytoplasm</location>
    </subcellularLocation>
</comment>
<evidence type="ECO:0000256" key="6">
    <source>
        <dbReference type="ARBA" id="ARBA00022777"/>
    </source>
</evidence>
<keyword evidence="13" id="KW-1185">Reference proteome</keyword>
<evidence type="ECO:0000259" key="11">
    <source>
        <dbReference type="PROSITE" id="PS51093"/>
    </source>
</evidence>
<dbReference type="InterPro" id="IPR011055">
    <property type="entry name" value="Dup_hybrid_motif"/>
</dbReference>
<evidence type="ECO:0000256" key="5">
    <source>
        <dbReference type="ARBA" id="ARBA00022683"/>
    </source>
</evidence>
<dbReference type="PANTHER" id="PTHR45008">
    <property type="entry name" value="PTS SYSTEM GLUCOSE-SPECIFIC EIIA COMPONENT"/>
    <property type="match status" value="1"/>
</dbReference>
<reference evidence="12 13" key="1">
    <citation type="submission" date="2020-09" db="EMBL/GenBank/DDBJ databases">
        <title>Mannheimia bovis sp.nov., isolated from a cow.</title>
        <authorList>
            <person name="Li F."/>
        </authorList>
    </citation>
    <scope>NUCLEOTIDE SEQUENCE [LARGE SCALE GENOMIC DNA]</scope>
    <source>
        <strain evidence="12 13">ZY190616</strain>
    </source>
</reference>
<dbReference type="SUPFAM" id="SSF51261">
    <property type="entry name" value="Duplicated hybrid motif"/>
    <property type="match status" value="1"/>
</dbReference>
<proteinExistence type="predicted"/>
<keyword evidence="3 12" id="KW-0762">Sugar transport</keyword>
<dbReference type="Proteomes" id="UP000576260">
    <property type="component" value="Chromosome"/>
</dbReference>